<evidence type="ECO:0000256" key="1">
    <source>
        <dbReference type="SAM" id="MobiDB-lite"/>
    </source>
</evidence>
<evidence type="ECO:0000313" key="3">
    <source>
        <dbReference type="Proteomes" id="UP000824219"/>
    </source>
</evidence>
<dbReference type="Proteomes" id="UP000824219">
    <property type="component" value="Linkage Group LG20"/>
</dbReference>
<feature type="compositionally biased region" description="Basic and acidic residues" evidence="1">
    <location>
        <begin position="68"/>
        <end position="92"/>
    </location>
</feature>
<organism evidence="2 3">
    <name type="scientific">Hemibagrus wyckioides</name>
    <dbReference type="NCBI Taxonomy" id="337641"/>
    <lineage>
        <taxon>Eukaryota</taxon>
        <taxon>Metazoa</taxon>
        <taxon>Chordata</taxon>
        <taxon>Craniata</taxon>
        <taxon>Vertebrata</taxon>
        <taxon>Euteleostomi</taxon>
        <taxon>Actinopterygii</taxon>
        <taxon>Neopterygii</taxon>
        <taxon>Teleostei</taxon>
        <taxon>Ostariophysi</taxon>
        <taxon>Siluriformes</taxon>
        <taxon>Bagridae</taxon>
        <taxon>Hemibagrus</taxon>
    </lineage>
</organism>
<keyword evidence="3" id="KW-1185">Reference proteome</keyword>
<dbReference type="AlphaFoldDB" id="A0A9D3NBK8"/>
<sequence length="103" mass="11678">MKGWRDGKKRTQSSSFVVFLSSTPSWHRAPRLVSSACRGPSGQNRPPTHLHWTGLAPEPQPIRKPRRAVGDMDARVMWDTSQKERGQTEEQGTRLYNNPEPLA</sequence>
<feature type="region of interest" description="Disordered" evidence="1">
    <location>
        <begin position="33"/>
        <end position="103"/>
    </location>
</feature>
<protein>
    <submittedName>
        <fullName evidence="2">Uncharacterized protein</fullName>
    </submittedName>
</protein>
<proteinExistence type="predicted"/>
<evidence type="ECO:0000313" key="2">
    <source>
        <dbReference type="EMBL" id="KAG7319449.1"/>
    </source>
</evidence>
<accession>A0A9D3NBK8</accession>
<dbReference type="EMBL" id="JAHKSW010000020">
    <property type="protein sequence ID" value="KAG7319449.1"/>
    <property type="molecule type" value="Genomic_DNA"/>
</dbReference>
<comment type="caution">
    <text evidence="2">The sequence shown here is derived from an EMBL/GenBank/DDBJ whole genome shotgun (WGS) entry which is preliminary data.</text>
</comment>
<gene>
    <name evidence="2" type="ORF">KOW79_016592</name>
</gene>
<reference evidence="2 3" key="1">
    <citation type="submission" date="2021-06" db="EMBL/GenBank/DDBJ databases">
        <title>Chromosome-level genome assembly of the red-tail catfish (Hemibagrus wyckioides).</title>
        <authorList>
            <person name="Shao F."/>
        </authorList>
    </citation>
    <scope>NUCLEOTIDE SEQUENCE [LARGE SCALE GENOMIC DNA]</scope>
    <source>
        <strain evidence="2">EC202008001</strain>
        <tissue evidence="2">Blood</tissue>
    </source>
</reference>
<name>A0A9D3NBK8_9TELE</name>